<feature type="compositionally biased region" description="Low complexity" evidence="1">
    <location>
        <begin position="548"/>
        <end position="567"/>
    </location>
</feature>
<keyword evidence="2" id="KW-1185">Reference proteome</keyword>
<evidence type="ECO:0000256" key="1">
    <source>
        <dbReference type="SAM" id="MobiDB-lite"/>
    </source>
</evidence>
<organism evidence="2 3">
    <name type="scientific">Heligmosomoides polygyrus</name>
    <name type="common">Parasitic roundworm</name>
    <dbReference type="NCBI Taxonomy" id="6339"/>
    <lineage>
        <taxon>Eukaryota</taxon>
        <taxon>Metazoa</taxon>
        <taxon>Ecdysozoa</taxon>
        <taxon>Nematoda</taxon>
        <taxon>Chromadorea</taxon>
        <taxon>Rhabditida</taxon>
        <taxon>Rhabditina</taxon>
        <taxon>Rhabditomorpha</taxon>
        <taxon>Strongyloidea</taxon>
        <taxon>Heligmosomidae</taxon>
        <taxon>Heligmosomoides</taxon>
    </lineage>
</organism>
<evidence type="ECO:0000313" key="3">
    <source>
        <dbReference type="WBParaSite" id="HPBE_0000163601-mRNA-1"/>
    </source>
</evidence>
<feature type="region of interest" description="Disordered" evidence="1">
    <location>
        <begin position="15"/>
        <end position="40"/>
    </location>
</feature>
<reference evidence="3" key="1">
    <citation type="submission" date="2019-09" db="UniProtKB">
        <authorList>
            <consortium name="WormBaseParasite"/>
        </authorList>
    </citation>
    <scope>IDENTIFICATION</scope>
</reference>
<feature type="compositionally biased region" description="Basic and acidic residues" evidence="1">
    <location>
        <begin position="15"/>
        <end position="24"/>
    </location>
</feature>
<proteinExistence type="predicted"/>
<dbReference type="Proteomes" id="UP000050761">
    <property type="component" value="Unassembled WGS sequence"/>
</dbReference>
<evidence type="ECO:0000313" key="2">
    <source>
        <dbReference type="Proteomes" id="UP000050761"/>
    </source>
</evidence>
<dbReference type="AlphaFoldDB" id="A0A183F644"/>
<name>A0A183F644_HELPZ</name>
<sequence length="812" mass="91777">LPALPRKLIRLEQRAPDGEGHEGLDDQVEEEEERRLAPKRGKATKRVTIHTVSILPQLEVVLKRVLDKLIEVHRRIHVDGCNRLRTETSYFPAYEADIETFLEFLSQQIRVVLTINFDGVVFKKLTRSQAWPIYIRLEGLPYRMKNNASNMLIAGVMFLRKTPTETLLKELFSVLKEELGMLEGGIDIESATTVWKCFPVIKYGVIDFEGLHTIYKCPRWQSHQGCHLCVATGERIERSFCWYIPIAPLLERRTYHSIIRDAAAHQNGLQGTTQMMDLLTMERCRVDALHAISEGVTCDLFRELFGSRNRVPELKMNRESILLLRGFLESTRNITYANKFVLGMQDLSRCTASEKDAVASVAFPVIAAKLLCDPIGCAAVLCYWSLTQALQNREDWNIETISETKDLALAMKRLWSRVSKQLFTLKLHCLIDHAIVQDLEYSGTPYQWSAAPFERMHRVLQIRHTQNATNCEELLLKNFLLNREFSYKMDVESPTTSNESFERLSSVGVPIRCVRLENSQPIIENSQPVIENSQPVIENLQPVTPNGSQEPSQPLSSASSLSSVTPDPSFKERAARVLSAREVSLVDVGGLTSEATDSQYQRIVTTRLKEVRINLEEVRDVQRAIADLPCSSDVVVKQLAELSKKSAAITTGLATMVDSLVVAVTGMKKDIVQASSALRHKSHRKDPLPDEAIFCHSNLTKTWTVPSCPPFKKYELNPLLAAWVRPARTHPQDHISHCADFLRLYFSSACDPVKDIRKYACRQTGKNAKHSDLIDLPENVFNEIIGCLLDGMNIGQEELSKTADELKNSPTE</sequence>
<dbReference type="WBParaSite" id="HPBE_0000163601-mRNA-1">
    <property type="protein sequence ID" value="HPBE_0000163601-mRNA-1"/>
    <property type="gene ID" value="HPBE_0000163601"/>
</dbReference>
<feature type="region of interest" description="Disordered" evidence="1">
    <location>
        <begin position="539"/>
        <end position="567"/>
    </location>
</feature>
<protein>
    <submittedName>
        <fullName evidence="3">DUF4218 domain-containing protein</fullName>
    </submittedName>
</protein>
<accession>A0A183F644</accession>